<evidence type="ECO:0000313" key="8">
    <source>
        <dbReference type="EMBL" id="HIP56490.1"/>
    </source>
</evidence>
<dbReference type="GO" id="GO:0006412">
    <property type="term" value="P:translation"/>
    <property type="evidence" value="ECO:0007669"/>
    <property type="project" value="UniProtKB-UniRule"/>
</dbReference>
<dbReference type="NCBIfam" id="NF006331">
    <property type="entry name" value="PRK08561.1"/>
    <property type="match status" value="1"/>
</dbReference>
<dbReference type="CDD" id="cd00353">
    <property type="entry name" value="Ribosomal_S15p_S13e"/>
    <property type="match status" value="1"/>
</dbReference>
<evidence type="ECO:0000256" key="5">
    <source>
        <dbReference type="RuleBase" id="RU003919"/>
    </source>
</evidence>
<dbReference type="Pfam" id="PF00312">
    <property type="entry name" value="Ribosomal_S15"/>
    <property type="match status" value="1"/>
</dbReference>
<dbReference type="Proteomes" id="UP000605805">
    <property type="component" value="Unassembled WGS sequence"/>
</dbReference>
<keyword evidence="3 4" id="KW-0687">Ribonucleoprotein</keyword>
<dbReference type="FunFam" id="1.10.287.10:FF:000003">
    <property type="entry name" value="40S ribosomal protein S13"/>
    <property type="match status" value="1"/>
</dbReference>
<protein>
    <recommendedName>
        <fullName evidence="4">Small ribosomal subunit protein uS15</fullName>
    </recommendedName>
</protein>
<accession>A0A832YRN3</accession>
<evidence type="ECO:0000256" key="1">
    <source>
        <dbReference type="ARBA" id="ARBA00008434"/>
    </source>
</evidence>
<sequence length="177" mass="19959">MAGKRRDKGQSHSTRPVRIGPPKWVKYSPEEIEALIVELAKMGYMPSMIGIILRDQYGIPLVKSVLGVKLTKVLEKYGLLPPIPEDLLRLMARAVNLRRHLQEHPKDFASKRGLIEIESKIRALIKYYKRVGKLPPDFEYDPEKAKVLVSQYLGRALEVSEFVSSTPSQSSSESSAS</sequence>
<feature type="region of interest" description="Disordered" evidence="6">
    <location>
        <begin position="1"/>
        <end position="20"/>
    </location>
</feature>
<dbReference type="SMART" id="SM01386">
    <property type="entry name" value="Ribosomal_S13_N"/>
    <property type="match status" value="1"/>
</dbReference>
<evidence type="ECO:0000256" key="6">
    <source>
        <dbReference type="SAM" id="MobiDB-lite"/>
    </source>
</evidence>
<dbReference type="InterPro" id="IPR012606">
    <property type="entry name" value="Ribosomal_uS15_N"/>
</dbReference>
<comment type="caution">
    <text evidence="8">The sequence shown here is derived from an EMBL/GenBank/DDBJ whole genome shotgun (WGS) entry which is preliminary data.</text>
</comment>
<evidence type="ECO:0000256" key="4">
    <source>
        <dbReference type="HAMAP-Rule" id="MF_01343"/>
    </source>
</evidence>
<dbReference type="GO" id="GO:0022627">
    <property type="term" value="C:cytosolic small ribosomal subunit"/>
    <property type="evidence" value="ECO:0007669"/>
    <property type="project" value="TreeGrafter"/>
</dbReference>
<dbReference type="SMART" id="SM01387">
    <property type="entry name" value="Ribosomal_S15"/>
    <property type="match status" value="1"/>
</dbReference>
<gene>
    <name evidence="4" type="primary">rps15</name>
    <name evidence="8" type="ORF">EYH02_00235</name>
</gene>
<reference evidence="8" key="1">
    <citation type="journal article" date="2020" name="ISME J.">
        <title>Gammaproteobacteria mediating utilization of methyl-, sulfur- and petroleum organic compounds in deep ocean hydrothermal plumes.</title>
        <authorList>
            <person name="Zhou Z."/>
            <person name="Liu Y."/>
            <person name="Pan J."/>
            <person name="Cron B.R."/>
            <person name="Toner B.M."/>
            <person name="Anantharaman K."/>
            <person name="Breier J.A."/>
            <person name="Dick G.J."/>
            <person name="Li M."/>
        </authorList>
    </citation>
    <scope>NUCLEOTIDE SEQUENCE</scope>
    <source>
        <strain evidence="8">SZUA-1435</strain>
    </source>
</reference>
<dbReference type="PROSITE" id="PS00362">
    <property type="entry name" value="RIBOSOMAL_S15"/>
    <property type="match status" value="1"/>
</dbReference>
<dbReference type="InterPro" id="IPR000589">
    <property type="entry name" value="Ribosomal_uS15"/>
</dbReference>
<evidence type="ECO:0000313" key="9">
    <source>
        <dbReference type="Proteomes" id="UP000605805"/>
    </source>
</evidence>
<comment type="subunit">
    <text evidence="4">Part of the 30S ribosomal subunit.</text>
</comment>
<dbReference type="InterPro" id="IPR023029">
    <property type="entry name" value="Ribosomal_uS15_arc_euk"/>
</dbReference>
<proteinExistence type="inferred from homology"/>
<evidence type="ECO:0000259" key="7">
    <source>
        <dbReference type="SMART" id="SM01386"/>
    </source>
</evidence>
<dbReference type="PANTHER" id="PTHR11885">
    <property type="entry name" value="RIBOSOMAL PROTEIN S15P/S13E"/>
    <property type="match status" value="1"/>
</dbReference>
<dbReference type="AlphaFoldDB" id="A0A832YRN3"/>
<name>A0A832YRN3_9CREN</name>
<dbReference type="InterPro" id="IPR009068">
    <property type="entry name" value="uS15_NS1_RNA-bd_sf"/>
</dbReference>
<dbReference type="Gene3D" id="1.10.287.10">
    <property type="entry name" value="S15/NS1, RNA-binding"/>
    <property type="match status" value="1"/>
</dbReference>
<evidence type="ECO:0000256" key="2">
    <source>
        <dbReference type="ARBA" id="ARBA00022980"/>
    </source>
</evidence>
<comment type="similarity">
    <text evidence="1 4 5">Belongs to the universal ribosomal protein uS15 family.</text>
</comment>
<dbReference type="HAMAP" id="MF_01343_A">
    <property type="entry name" value="Ribosomal_uS15_A"/>
    <property type="match status" value="1"/>
</dbReference>
<dbReference type="Gene3D" id="4.10.860.130">
    <property type="match status" value="1"/>
</dbReference>
<organism evidence="8 9">
    <name type="scientific">Ignisphaera aggregans</name>
    <dbReference type="NCBI Taxonomy" id="334771"/>
    <lineage>
        <taxon>Archaea</taxon>
        <taxon>Thermoproteota</taxon>
        <taxon>Thermoprotei</taxon>
        <taxon>Desulfurococcales</taxon>
        <taxon>Desulfurococcaceae</taxon>
        <taxon>Ignisphaera</taxon>
    </lineage>
</organism>
<dbReference type="Pfam" id="PF08069">
    <property type="entry name" value="Ribosomal_S13_N"/>
    <property type="match status" value="1"/>
</dbReference>
<dbReference type="GO" id="GO:0003735">
    <property type="term" value="F:structural constituent of ribosome"/>
    <property type="evidence" value="ECO:0007669"/>
    <property type="project" value="InterPro"/>
</dbReference>
<dbReference type="SUPFAM" id="SSF47060">
    <property type="entry name" value="S15/NS1 RNA-binding domain"/>
    <property type="match status" value="1"/>
</dbReference>
<dbReference type="PANTHER" id="PTHR11885:SF6">
    <property type="entry name" value="SMALL RIBOSOMAL SUBUNIT PROTEIN US15"/>
    <property type="match status" value="1"/>
</dbReference>
<dbReference type="GO" id="GO:0070181">
    <property type="term" value="F:small ribosomal subunit rRNA binding"/>
    <property type="evidence" value="ECO:0007669"/>
    <property type="project" value="TreeGrafter"/>
</dbReference>
<dbReference type="EMBL" id="DQTV01000007">
    <property type="protein sequence ID" value="HIP56490.1"/>
    <property type="molecule type" value="Genomic_DNA"/>
</dbReference>
<feature type="domain" description="Small ribosomal subunit protein uS15 N-terminal" evidence="7">
    <location>
        <begin position="1"/>
        <end position="59"/>
    </location>
</feature>
<evidence type="ECO:0000256" key="3">
    <source>
        <dbReference type="ARBA" id="ARBA00023274"/>
    </source>
</evidence>
<keyword evidence="2 4" id="KW-0689">Ribosomal protein</keyword>